<gene>
    <name evidence="1" type="ORF">PECUL_23A032707</name>
</gene>
<organism evidence="1 2">
    <name type="scientific">Pelobates cultripes</name>
    <name type="common">Western spadefoot toad</name>
    <dbReference type="NCBI Taxonomy" id="61616"/>
    <lineage>
        <taxon>Eukaryota</taxon>
        <taxon>Metazoa</taxon>
        <taxon>Chordata</taxon>
        <taxon>Craniata</taxon>
        <taxon>Vertebrata</taxon>
        <taxon>Euteleostomi</taxon>
        <taxon>Amphibia</taxon>
        <taxon>Batrachia</taxon>
        <taxon>Anura</taxon>
        <taxon>Pelobatoidea</taxon>
        <taxon>Pelobatidae</taxon>
        <taxon>Pelobates</taxon>
    </lineage>
</organism>
<protein>
    <submittedName>
        <fullName evidence="1">Uncharacterized protein</fullName>
    </submittedName>
</protein>
<reference evidence="1" key="1">
    <citation type="submission" date="2022-03" db="EMBL/GenBank/DDBJ databases">
        <authorList>
            <person name="Alioto T."/>
            <person name="Alioto T."/>
            <person name="Gomez Garrido J."/>
        </authorList>
    </citation>
    <scope>NUCLEOTIDE SEQUENCE</scope>
</reference>
<dbReference type="EMBL" id="OW240919">
    <property type="protein sequence ID" value="CAH2310943.1"/>
    <property type="molecule type" value="Genomic_DNA"/>
</dbReference>
<accession>A0AAD1SSE5</accession>
<proteinExistence type="predicted"/>
<evidence type="ECO:0000313" key="1">
    <source>
        <dbReference type="EMBL" id="CAH2310943.1"/>
    </source>
</evidence>
<keyword evidence="2" id="KW-1185">Reference proteome</keyword>
<sequence>MCKSFQIIPMFTKLNEGLIRAFRPRHVPEVLYRDWLPCMYACLRERNSSKPSETLLLVMRASMHLRDNQDMPNRQGDIKKRETVQIPDRLRICTSVHAWEPMTVEYLGLLWEHDDSGTL</sequence>
<name>A0AAD1SSE5_PELCU</name>
<dbReference type="AlphaFoldDB" id="A0AAD1SSE5"/>
<dbReference type="Proteomes" id="UP001295444">
    <property type="component" value="Chromosome 08"/>
</dbReference>
<evidence type="ECO:0000313" key="2">
    <source>
        <dbReference type="Proteomes" id="UP001295444"/>
    </source>
</evidence>